<sequence length="168" mass="18953">MVNIKNIQKRKKNRALCPHCYTLIENDSKYVEKENLEQIYCIGNVMPADAKNQYMIFQTLRTTLPSQRGSKQIVQNHSSHNTAQEIRWLASALCQKECSRYPNTAVSELPDNSLAACQFFTRLPGSGLVLAVARSSVEFKPQLKAMGNKCSVGFPFEEKQSPLKLQQG</sequence>
<protein>
    <submittedName>
        <fullName evidence="1">Uncharacterized protein</fullName>
    </submittedName>
</protein>
<dbReference type="EMBL" id="KB742984">
    <property type="protein sequence ID" value="EOB02194.1"/>
    <property type="molecule type" value="Genomic_DNA"/>
</dbReference>
<dbReference type="AlphaFoldDB" id="R0L959"/>
<gene>
    <name evidence="1" type="ORF">Anapl_05369</name>
</gene>
<evidence type="ECO:0000313" key="1">
    <source>
        <dbReference type="EMBL" id="EOB02194.1"/>
    </source>
</evidence>
<keyword evidence="2" id="KW-1185">Reference proteome</keyword>
<dbReference type="Proteomes" id="UP000296049">
    <property type="component" value="Unassembled WGS sequence"/>
</dbReference>
<name>R0L959_ANAPL</name>
<evidence type="ECO:0000313" key="2">
    <source>
        <dbReference type="Proteomes" id="UP000296049"/>
    </source>
</evidence>
<reference evidence="2" key="1">
    <citation type="journal article" date="2013" name="Nat. Genet.">
        <title>The duck genome and transcriptome provide insight into an avian influenza virus reservoir species.</title>
        <authorList>
            <person name="Huang Y."/>
            <person name="Li Y."/>
            <person name="Burt D.W."/>
            <person name="Chen H."/>
            <person name="Zhang Y."/>
            <person name="Qian W."/>
            <person name="Kim H."/>
            <person name="Gan S."/>
            <person name="Zhao Y."/>
            <person name="Li J."/>
            <person name="Yi K."/>
            <person name="Feng H."/>
            <person name="Zhu P."/>
            <person name="Li B."/>
            <person name="Liu Q."/>
            <person name="Fairley S."/>
            <person name="Magor K.E."/>
            <person name="Du Z."/>
            <person name="Hu X."/>
            <person name="Goodman L."/>
            <person name="Tafer H."/>
            <person name="Vignal A."/>
            <person name="Lee T."/>
            <person name="Kim K.W."/>
            <person name="Sheng Z."/>
            <person name="An Y."/>
            <person name="Searle S."/>
            <person name="Herrero J."/>
            <person name="Groenen M.A."/>
            <person name="Crooijmans R.P."/>
            <person name="Faraut T."/>
            <person name="Cai Q."/>
            <person name="Webster R.G."/>
            <person name="Aldridge J.R."/>
            <person name="Warren W.C."/>
            <person name="Bartschat S."/>
            <person name="Kehr S."/>
            <person name="Marz M."/>
            <person name="Stadler P.F."/>
            <person name="Smith J."/>
            <person name="Kraus R.H."/>
            <person name="Zhao Y."/>
            <person name="Ren L."/>
            <person name="Fei J."/>
            <person name="Morisson M."/>
            <person name="Kaiser P."/>
            <person name="Griffin D.K."/>
            <person name="Rao M."/>
            <person name="Pitel F."/>
            <person name="Wang J."/>
            <person name="Li N."/>
        </authorList>
    </citation>
    <scope>NUCLEOTIDE SEQUENCE [LARGE SCALE GENOMIC DNA]</scope>
</reference>
<accession>R0L959</accession>
<proteinExistence type="predicted"/>
<organism evidence="1 2">
    <name type="scientific">Anas platyrhynchos</name>
    <name type="common">Mallard</name>
    <name type="synonym">Anas boschas</name>
    <dbReference type="NCBI Taxonomy" id="8839"/>
    <lineage>
        <taxon>Eukaryota</taxon>
        <taxon>Metazoa</taxon>
        <taxon>Chordata</taxon>
        <taxon>Craniata</taxon>
        <taxon>Vertebrata</taxon>
        <taxon>Euteleostomi</taxon>
        <taxon>Archelosauria</taxon>
        <taxon>Archosauria</taxon>
        <taxon>Dinosauria</taxon>
        <taxon>Saurischia</taxon>
        <taxon>Theropoda</taxon>
        <taxon>Coelurosauria</taxon>
        <taxon>Aves</taxon>
        <taxon>Neognathae</taxon>
        <taxon>Galloanserae</taxon>
        <taxon>Anseriformes</taxon>
        <taxon>Anatidae</taxon>
        <taxon>Anatinae</taxon>
        <taxon>Anas</taxon>
    </lineage>
</organism>